<dbReference type="Proteomes" id="UP000411588">
    <property type="component" value="Unassembled WGS sequence"/>
</dbReference>
<evidence type="ECO:0000313" key="12">
    <source>
        <dbReference type="EMBL" id="CDS93491.1"/>
    </source>
</evidence>
<sequence length="403" mass="46010">MRFIHTSDWHLGKSLEGHSRIEEQAKFCEEFIKIVESNEIDMVIIAGDVYDTSNPPAQAEKLFYQTVSRLANNGQRCVLIISGNHDNPERLSAITPLAHEQGILIYGYPLSATIEAKYKGFEITYATQGCTKLNINGENIVVATLPYPSEKRLNEVFSSEDEFEKQKNYSEKVGDIFRSLEENFRSDTINIAVSHIFVIGGESTESERPIQLGGSFLVERKDLPEKAQYTALGHLHKQQKASERLNAYYSGSPLQYSKDERAYTKGAYIVDIKAGEKPIIEDVYFNNYKPIEVFKCNGIEEALDICEQNQDREIWSYFEINTDEIISQNEIKKMKELLKDIIEIKPIITSCYEQESVDIKEKSMAELFREFYSFSKGVEPKGELMDLFLDIISEEGESADETN</sequence>
<reference evidence="11" key="1">
    <citation type="submission" date="2014-07" db="EMBL/GenBank/DDBJ databases">
        <authorList>
            <person name="Monot Marc"/>
        </authorList>
    </citation>
    <scope>NUCLEOTIDE SEQUENCE</scope>
    <source>
        <strain evidence="12">7032989</strain>
        <strain evidence="10">7032994</strain>
    </source>
</reference>
<evidence type="ECO:0000313" key="13">
    <source>
        <dbReference type="EMBL" id="HBH1541516.1"/>
    </source>
</evidence>
<feature type="domain" description="Calcineurin-like phosphoesterase" evidence="8">
    <location>
        <begin position="1"/>
        <end position="237"/>
    </location>
</feature>
<accession>A0A031WL96</accession>
<evidence type="ECO:0000313" key="14">
    <source>
        <dbReference type="EMBL" id="SJT23107.1"/>
    </source>
</evidence>
<dbReference type="GO" id="GO:0004519">
    <property type="term" value="F:endonuclease activity"/>
    <property type="evidence" value="ECO:0007669"/>
    <property type="project" value="UniProtKB-KW"/>
</dbReference>
<organism evidence="11">
    <name type="scientific">Clostridioides difficile</name>
    <name type="common">Peptoclostridium difficile</name>
    <dbReference type="NCBI Taxonomy" id="1496"/>
    <lineage>
        <taxon>Bacteria</taxon>
        <taxon>Bacillati</taxon>
        <taxon>Bacillota</taxon>
        <taxon>Clostridia</taxon>
        <taxon>Peptostreptococcales</taxon>
        <taxon>Peptostreptococcaceae</taxon>
        <taxon>Clostridioides</taxon>
    </lineage>
</organism>
<evidence type="ECO:0000256" key="3">
    <source>
        <dbReference type="ARBA" id="ARBA00013365"/>
    </source>
</evidence>
<dbReference type="GO" id="GO:0006310">
    <property type="term" value="P:DNA recombination"/>
    <property type="evidence" value="ECO:0007669"/>
    <property type="project" value="UniProtKB-KW"/>
</dbReference>
<dbReference type="GO" id="GO:0008408">
    <property type="term" value="F:3'-5' exonuclease activity"/>
    <property type="evidence" value="ECO:0007669"/>
    <property type="project" value="InterPro"/>
</dbReference>
<dbReference type="GO" id="GO:0006260">
    <property type="term" value="P:DNA replication"/>
    <property type="evidence" value="ECO:0007669"/>
    <property type="project" value="UniProtKB-KW"/>
</dbReference>
<dbReference type="InterPro" id="IPR004593">
    <property type="entry name" value="SbcD"/>
</dbReference>
<name>A0A031WL96_CLODI</name>
<evidence type="ECO:0000259" key="9">
    <source>
        <dbReference type="Pfam" id="PF12320"/>
    </source>
</evidence>
<dbReference type="InterPro" id="IPR041796">
    <property type="entry name" value="Mre11_N"/>
</dbReference>
<keyword evidence="7" id="KW-0233">DNA recombination</keyword>
<dbReference type="EMBL" id="LK932508">
    <property type="protein sequence ID" value="CDS86118.1"/>
    <property type="molecule type" value="Genomic_DNA"/>
</dbReference>
<dbReference type="PATRIC" id="fig|1496.1373.peg.2368"/>
<comment type="subunit">
    <text evidence="2 7">Heterodimer of SbcC and SbcD.</text>
</comment>
<dbReference type="InterPro" id="IPR050535">
    <property type="entry name" value="DNA_Repair-Maintenance_Comp"/>
</dbReference>
<protein>
    <recommendedName>
        <fullName evidence="3 7">Nuclease SbcCD subunit D</fullName>
    </recommendedName>
</protein>
<evidence type="ECO:0000256" key="4">
    <source>
        <dbReference type="ARBA" id="ARBA00022722"/>
    </source>
</evidence>
<keyword evidence="6 7" id="KW-0269">Exonuclease</keyword>
<comment type="function">
    <text evidence="7">SbcCD cleaves DNA hairpin structures. These structures can inhibit DNA replication and are intermediates in certain DNA recombination reactions. The complex acts as a 3'-&gt;5' double strand exonuclease that can open hairpins. It also has a 5' single-strand endonuclease activity.</text>
</comment>
<dbReference type="EMBL" id="CAADAN010000004">
    <property type="protein sequence ID" value="VFD31509.1"/>
    <property type="molecule type" value="Genomic_DNA"/>
</dbReference>
<evidence type="ECO:0000313" key="16">
    <source>
        <dbReference type="Proteomes" id="UP000189137"/>
    </source>
</evidence>
<evidence type="ECO:0000259" key="8">
    <source>
        <dbReference type="Pfam" id="PF00149"/>
    </source>
</evidence>
<dbReference type="EMBL" id="LK932391">
    <property type="protein sequence ID" value="CDS85574.1"/>
    <property type="molecule type" value="Genomic_DNA"/>
</dbReference>
<reference evidence="13" key="4">
    <citation type="submission" date="2021-06" db="EMBL/GenBank/DDBJ databases">
        <authorList>
            <consortium name="NCBI Pathogen Detection Project"/>
        </authorList>
    </citation>
    <scope>NUCLEOTIDE SEQUENCE</scope>
    <source>
        <strain evidence="13">HN1000</strain>
    </source>
</reference>
<dbReference type="Proteomes" id="UP000189137">
    <property type="component" value="Unassembled WGS sequence"/>
</dbReference>
<dbReference type="EMBL" id="LK932783">
    <property type="protein sequence ID" value="CDS93491.1"/>
    <property type="molecule type" value="Genomic_DNA"/>
</dbReference>
<dbReference type="Gene3D" id="3.60.21.10">
    <property type="match status" value="1"/>
</dbReference>
<evidence type="ECO:0000256" key="1">
    <source>
        <dbReference type="ARBA" id="ARBA00010555"/>
    </source>
</evidence>
<evidence type="ECO:0000313" key="15">
    <source>
        <dbReference type="EMBL" id="VFD31509.1"/>
    </source>
</evidence>
<dbReference type="RefSeq" id="WP_003437948.1">
    <property type="nucleotide sequence ID" value="NZ_AP031492.1"/>
</dbReference>
<comment type="similarity">
    <text evidence="1 7">Belongs to the SbcD family.</text>
</comment>
<reference evidence="13" key="3">
    <citation type="journal article" date="2018" name="Genome Biol.">
        <title>SKESA: strategic k-mer extension for scrupulous assemblies.</title>
        <authorList>
            <person name="Souvorov A."/>
            <person name="Agarwala R."/>
            <person name="Lipman D.J."/>
        </authorList>
    </citation>
    <scope>NUCLEOTIDE SEQUENCE</scope>
    <source>
        <strain evidence="13">HN1000</strain>
    </source>
</reference>
<evidence type="ECO:0000256" key="5">
    <source>
        <dbReference type="ARBA" id="ARBA00022801"/>
    </source>
</evidence>
<reference evidence="14 16" key="2">
    <citation type="submission" date="2017-02" db="EMBL/GenBank/DDBJ databases">
        <authorList>
            <consortium name="Pathogen Informatics"/>
        </authorList>
    </citation>
    <scope>NUCLEOTIDE SEQUENCE [LARGE SCALE GENOMIC DNA]</scope>
    <source>
        <strain evidence="17">clo34</strain>
        <strain evidence="15">Clo34</strain>
        <strain evidence="14 16">VRECD0157</strain>
    </source>
</reference>
<keyword evidence="7" id="KW-0235">DNA replication</keyword>
<evidence type="ECO:0000313" key="11">
    <source>
        <dbReference type="EMBL" id="CDS86118.1"/>
    </source>
</evidence>
<dbReference type="GeneID" id="66353473"/>
<dbReference type="InterPro" id="IPR029052">
    <property type="entry name" value="Metallo-depent_PP-like"/>
</dbReference>
<gene>
    <name evidence="7 11" type="primary">sbcD</name>
    <name evidence="12" type="ORF">BN1095_140008</name>
    <name evidence="11" type="ORF">BN1096_550007</name>
    <name evidence="10" type="ORF">BN1097_530007</name>
    <name evidence="13" type="ORF">KRM00_000977</name>
    <name evidence="15" type="ORF">SAMEA1402399_01691</name>
    <name evidence="14" type="ORF">SAMEA3375112_04026</name>
</gene>
<dbReference type="InterPro" id="IPR004843">
    <property type="entry name" value="Calcineurin-like_PHP"/>
</dbReference>
<evidence type="ECO:0000256" key="2">
    <source>
        <dbReference type="ARBA" id="ARBA00011322"/>
    </source>
</evidence>
<evidence type="ECO:0000256" key="6">
    <source>
        <dbReference type="ARBA" id="ARBA00022839"/>
    </source>
</evidence>
<proteinExistence type="inferred from homology"/>
<keyword evidence="7" id="KW-0255">Endonuclease</keyword>
<evidence type="ECO:0000256" key="7">
    <source>
        <dbReference type="RuleBase" id="RU363069"/>
    </source>
</evidence>
<dbReference type="PANTHER" id="PTHR30337:SF0">
    <property type="entry name" value="NUCLEASE SBCCD SUBUNIT D"/>
    <property type="match status" value="1"/>
</dbReference>
<dbReference type="CDD" id="cd00840">
    <property type="entry name" value="MPP_Mre11_N"/>
    <property type="match status" value="1"/>
</dbReference>
<dbReference type="EMBL" id="FUPS01000020">
    <property type="protein sequence ID" value="SJT23107.1"/>
    <property type="molecule type" value="Genomic_DNA"/>
</dbReference>
<dbReference type="SUPFAM" id="SSF56300">
    <property type="entry name" value="Metallo-dependent phosphatases"/>
    <property type="match status" value="1"/>
</dbReference>
<dbReference type="Pfam" id="PF12320">
    <property type="entry name" value="SbcD_C"/>
    <property type="match status" value="1"/>
</dbReference>
<dbReference type="KEGG" id="pdf:CD630DERM_10420"/>
<dbReference type="NCBIfam" id="TIGR00619">
    <property type="entry name" value="sbcd"/>
    <property type="match status" value="1"/>
</dbReference>
<dbReference type="EMBL" id="DAEPXK010000007">
    <property type="protein sequence ID" value="HBH1541516.1"/>
    <property type="molecule type" value="Genomic_DNA"/>
</dbReference>
<keyword evidence="4 7" id="KW-0540">Nuclease</keyword>
<dbReference type="Proteomes" id="UP000878956">
    <property type="component" value="Unassembled WGS sequence"/>
</dbReference>
<keyword evidence="5 7" id="KW-0378">Hydrolase</keyword>
<feature type="domain" description="Nuclease SbcCD subunit D C-terminal" evidence="9">
    <location>
        <begin position="288"/>
        <end position="373"/>
    </location>
</feature>
<dbReference type="AlphaFoldDB" id="A0A031WL96"/>
<evidence type="ECO:0000313" key="10">
    <source>
        <dbReference type="EMBL" id="CDS85574.1"/>
    </source>
</evidence>
<dbReference type="InterPro" id="IPR026843">
    <property type="entry name" value="SbcD_C"/>
</dbReference>
<dbReference type="Pfam" id="PF00149">
    <property type="entry name" value="Metallophos"/>
    <property type="match status" value="1"/>
</dbReference>
<dbReference type="PANTHER" id="PTHR30337">
    <property type="entry name" value="COMPONENT OF ATP-DEPENDENT DSDNA EXONUCLEASE"/>
    <property type="match status" value="1"/>
</dbReference>
<evidence type="ECO:0000313" key="17">
    <source>
        <dbReference type="Proteomes" id="UP000411588"/>
    </source>
</evidence>